<protein>
    <submittedName>
        <fullName evidence="1">Uncharacterized protein</fullName>
    </submittedName>
</protein>
<name>A0AC60NVR2_IXOPE</name>
<comment type="caution">
    <text evidence="1">The sequence shown here is derived from an EMBL/GenBank/DDBJ whole genome shotgun (WGS) entry which is preliminary data.</text>
</comment>
<gene>
    <name evidence="1" type="ORF">HPB47_011721</name>
</gene>
<sequence>MKQSAVATATPSEEEVSSRYLHASAITDDFLLVLGGRNRSGEAILESFAYDLSCNHWIPLEDSCWLLKSRNFLRLRPKTRPGGWAPGSLKGQAVPFSPERALERHGGASQTCGRPGSRPPTVGGGVGRVAAGPGLPGRGWAAASPGAARDLCGLFSHSRLGCLRSVGCSFCSAQDGANDAPSSLGGTECLFCSCLRHRGTLEVAPGKLCGAAWLANRTCAQFSSCEDCLASWPGHGVSGSRAPFDSRRPTNGQD</sequence>
<proteinExistence type="predicted"/>
<reference evidence="1 2" key="1">
    <citation type="journal article" date="2020" name="Cell">
        <title>Large-Scale Comparative Analyses of Tick Genomes Elucidate Their Genetic Diversity and Vector Capacities.</title>
        <authorList>
            <consortium name="Tick Genome and Microbiome Consortium (TIGMIC)"/>
            <person name="Jia N."/>
            <person name="Wang J."/>
            <person name="Shi W."/>
            <person name="Du L."/>
            <person name="Sun Y."/>
            <person name="Zhan W."/>
            <person name="Jiang J.F."/>
            <person name="Wang Q."/>
            <person name="Zhang B."/>
            <person name="Ji P."/>
            <person name="Bell-Sakyi L."/>
            <person name="Cui X.M."/>
            <person name="Yuan T.T."/>
            <person name="Jiang B.G."/>
            <person name="Yang W.F."/>
            <person name="Lam T.T."/>
            <person name="Chang Q.C."/>
            <person name="Ding S.J."/>
            <person name="Wang X.J."/>
            <person name="Zhu J.G."/>
            <person name="Ruan X.D."/>
            <person name="Zhao L."/>
            <person name="Wei J.T."/>
            <person name="Ye R.Z."/>
            <person name="Que T.C."/>
            <person name="Du C.H."/>
            <person name="Zhou Y.H."/>
            <person name="Cheng J.X."/>
            <person name="Dai P.F."/>
            <person name="Guo W.B."/>
            <person name="Han X.H."/>
            <person name="Huang E.J."/>
            <person name="Li L.F."/>
            <person name="Wei W."/>
            <person name="Gao Y.C."/>
            <person name="Liu J.Z."/>
            <person name="Shao H.Z."/>
            <person name="Wang X."/>
            <person name="Wang C.C."/>
            <person name="Yang T.C."/>
            <person name="Huo Q.B."/>
            <person name="Li W."/>
            <person name="Chen H.Y."/>
            <person name="Chen S.E."/>
            <person name="Zhou L.G."/>
            <person name="Ni X.B."/>
            <person name="Tian J.H."/>
            <person name="Sheng Y."/>
            <person name="Liu T."/>
            <person name="Pan Y.S."/>
            <person name="Xia L.Y."/>
            <person name="Li J."/>
            <person name="Zhao F."/>
            <person name="Cao W.C."/>
        </authorList>
    </citation>
    <scope>NUCLEOTIDE SEQUENCE [LARGE SCALE GENOMIC DNA]</scope>
    <source>
        <strain evidence="1">Iper-2018</strain>
    </source>
</reference>
<evidence type="ECO:0000313" key="2">
    <source>
        <dbReference type="Proteomes" id="UP000805193"/>
    </source>
</evidence>
<keyword evidence="2" id="KW-1185">Reference proteome</keyword>
<organism evidence="1 2">
    <name type="scientific">Ixodes persulcatus</name>
    <name type="common">Taiga tick</name>
    <dbReference type="NCBI Taxonomy" id="34615"/>
    <lineage>
        <taxon>Eukaryota</taxon>
        <taxon>Metazoa</taxon>
        <taxon>Ecdysozoa</taxon>
        <taxon>Arthropoda</taxon>
        <taxon>Chelicerata</taxon>
        <taxon>Arachnida</taxon>
        <taxon>Acari</taxon>
        <taxon>Parasitiformes</taxon>
        <taxon>Ixodida</taxon>
        <taxon>Ixodoidea</taxon>
        <taxon>Ixodidae</taxon>
        <taxon>Ixodinae</taxon>
        <taxon>Ixodes</taxon>
    </lineage>
</organism>
<evidence type="ECO:0000313" key="1">
    <source>
        <dbReference type="EMBL" id="KAG0411155.1"/>
    </source>
</evidence>
<dbReference type="Proteomes" id="UP000805193">
    <property type="component" value="Unassembled WGS sequence"/>
</dbReference>
<dbReference type="EMBL" id="JABSTQ010011458">
    <property type="protein sequence ID" value="KAG0411155.1"/>
    <property type="molecule type" value="Genomic_DNA"/>
</dbReference>
<accession>A0AC60NVR2</accession>